<proteinExistence type="predicted"/>
<gene>
    <name evidence="1" type="ORF">L1987_43763</name>
</gene>
<evidence type="ECO:0000313" key="1">
    <source>
        <dbReference type="EMBL" id="KAI3784660.1"/>
    </source>
</evidence>
<dbReference type="EMBL" id="CM042031">
    <property type="protein sequence ID" value="KAI3784660.1"/>
    <property type="molecule type" value="Genomic_DNA"/>
</dbReference>
<accession>A0ACB9GNI0</accession>
<dbReference type="Proteomes" id="UP001056120">
    <property type="component" value="Linkage Group LG14"/>
</dbReference>
<reference evidence="2" key="1">
    <citation type="journal article" date="2022" name="Mol. Ecol. Resour.">
        <title>The genomes of chicory, endive, great burdock and yacon provide insights into Asteraceae palaeo-polyploidization history and plant inulin production.</title>
        <authorList>
            <person name="Fan W."/>
            <person name="Wang S."/>
            <person name="Wang H."/>
            <person name="Wang A."/>
            <person name="Jiang F."/>
            <person name="Liu H."/>
            <person name="Zhao H."/>
            <person name="Xu D."/>
            <person name="Zhang Y."/>
        </authorList>
    </citation>
    <scope>NUCLEOTIDE SEQUENCE [LARGE SCALE GENOMIC DNA]</scope>
    <source>
        <strain evidence="2">cv. Yunnan</strain>
    </source>
</reference>
<sequence>MGLGFPLLDPWPTKGEEDCLRVSQSMGLWMNILYQVHHLLQVLVGCRDGVDGEEELQEVKNHDGWDD</sequence>
<name>A0ACB9GNI0_9ASTR</name>
<reference evidence="1 2" key="2">
    <citation type="journal article" date="2022" name="Mol. Ecol. Resour.">
        <title>The genomes of chicory, endive, great burdock and yacon provide insights into Asteraceae paleo-polyploidization history and plant inulin production.</title>
        <authorList>
            <person name="Fan W."/>
            <person name="Wang S."/>
            <person name="Wang H."/>
            <person name="Wang A."/>
            <person name="Jiang F."/>
            <person name="Liu H."/>
            <person name="Zhao H."/>
            <person name="Xu D."/>
            <person name="Zhang Y."/>
        </authorList>
    </citation>
    <scope>NUCLEOTIDE SEQUENCE [LARGE SCALE GENOMIC DNA]</scope>
    <source>
        <strain evidence="2">cv. Yunnan</strain>
        <tissue evidence="1">Leaves</tissue>
    </source>
</reference>
<evidence type="ECO:0000313" key="2">
    <source>
        <dbReference type="Proteomes" id="UP001056120"/>
    </source>
</evidence>
<keyword evidence="2" id="KW-1185">Reference proteome</keyword>
<protein>
    <submittedName>
        <fullName evidence="1">Uncharacterized protein</fullName>
    </submittedName>
</protein>
<comment type="caution">
    <text evidence="1">The sequence shown here is derived from an EMBL/GenBank/DDBJ whole genome shotgun (WGS) entry which is preliminary data.</text>
</comment>
<organism evidence="1 2">
    <name type="scientific">Smallanthus sonchifolius</name>
    <dbReference type="NCBI Taxonomy" id="185202"/>
    <lineage>
        <taxon>Eukaryota</taxon>
        <taxon>Viridiplantae</taxon>
        <taxon>Streptophyta</taxon>
        <taxon>Embryophyta</taxon>
        <taxon>Tracheophyta</taxon>
        <taxon>Spermatophyta</taxon>
        <taxon>Magnoliopsida</taxon>
        <taxon>eudicotyledons</taxon>
        <taxon>Gunneridae</taxon>
        <taxon>Pentapetalae</taxon>
        <taxon>asterids</taxon>
        <taxon>campanulids</taxon>
        <taxon>Asterales</taxon>
        <taxon>Asteraceae</taxon>
        <taxon>Asteroideae</taxon>
        <taxon>Heliantheae alliance</taxon>
        <taxon>Millerieae</taxon>
        <taxon>Smallanthus</taxon>
    </lineage>
</organism>